<sequence>MDQMTPRRWKKLRWYCLLFGIALFCYHSVFGSSDRVDRSTLKFKKDDSGRAPVEKCVSNATKWKGTEHGTKHILFSDKFSPAWVDVIRPLAAQGHALIIVTSHKNYDGTQEYDAYQELDNLINKGQLTIHTNENDQTLKQLDVILRKLNGRHDVVMHTMVDKGTDPLKTLMQNVIKDTCERHIQMLEVIKRYLPISLWIHINAVPSLEPTVTEYTQPEQFADECGVYLNFNNLSDVLIKSILMYSETYSRLYGLQVNKSYL</sequence>
<dbReference type="EMBL" id="CAIIXF020000001">
    <property type="protein sequence ID" value="CAH1776119.1"/>
    <property type="molecule type" value="Genomic_DNA"/>
</dbReference>
<accession>A0A8J1XR24</accession>
<dbReference type="AlphaFoldDB" id="A0A8J1XR24"/>
<organism evidence="1 2">
    <name type="scientific">Owenia fusiformis</name>
    <name type="common">Polychaete worm</name>
    <dbReference type="NCBI Taxonomy" id="6347"/>
    <lineage>
        <taxon>Eukaryota</taxon>
        <taxon>Metazoa</taxon>
        <taxon>Spiralia</taxon>
        <taxon>Lophotrochozoa</taxon>
        <taxon>Annelida</taxon>
        <taxon>Polychaeta</taxon>
        <taxon>Sedentaria</taxon>
        <taxon>Canalipalpata</taxon>
        <taxon>Sabellida</taxon>
        <taxon>Oweniida</taxon>
        <taxon>Oweniidae</taxon>
        <taxon>Owenia</taxon>
    </lineage>
</organism>
<reference evidence="1" key="1">
    <citation type="submission" date="2022-03" db="EMBL/GenBank/DDBJ databases">
        <authorList>
            <person name="Martin C."/>
        </authorList>
    </citation>
    <scope>NUCLEOTIDE SEQUENCE</scope>
</reference>
<keyword evidence="2" id="KW-1185">Reference proteome</keyword>
<evidence type="ECO:0000313" key="1">
    <source>
        <dbReference type="EMBL" id="CAH1776119.1"/>
    </source>
</evidence>
<evidence type="ECO:0000313" key="2">
    <source>
        <dbReference type="Proteomes" id="UP000749559"/>
    </source>
</evidence>
<gene>
    <name evidence="1" type="ORF">OFUS_LOCUS3330</name>
</gene>
<dbReference type="Proteomes" id="UP000749559">
    <property type="component" value="Unassembled WGS sequence"/>
</dbReference>
<name>A0A8J1XR24_OWEFU</name>
<proteinExistence type="predicted"/>
<protein>
    <submittedName>
        <fullName evidence="1">Uncharacterized protein</fullName>
    </submittedName>
</protein>
<comment type="caution">
    <text evidence="1">The sequence shown here is derived from an EMBL/GenBank/DDBJ whole genome shotgun (WGS) entry which is preliminary data.</text>
</comment>